<dbReference type="Proteomes" id="UP001174909">
    <property type="component" value="Unassembled WGS sequence"/>
</dbReference>
<organism evidence="3 4">
    <name type="scientific">Geodia barretti</name>
    <name type="common">Barrett's horny sponge</name>
    <dbReference type="NCBI Taxonomy" id="519541"/>
    <lineage>
        <taxon>Eukaryota</taxon>
        <taxon>Metazoa</taxon>
        <taxon>Porifera</taxon>
        <taxon>Demospongiae</taxon>
        <taxon>Heteroscleromorpha</taxon>
        <taxon>Tetractinellida</taxon>
        <taxon>Astrophorina</taxon>
        <taxon>Geodiidae</taxon>
        <taxon>Geodia</taxon>
    </lineage>
</organism>
<feature type="transmembrane region" description="Helical" evidence="2">
    <location>
        <begin position="20"/>
        <end position="40"/>
    </location>
</feature>
<feature type="compositionally biased region" description="Polar residues" evidence="1">
    <location>
        <begin position="272"/>
        <end position="281"/>
    </location>
</feature>
<dbReference type="AlphaFoldDB" id="A0AA35R772"/>
<feature type="region of interest" description="Disordered" evidence="1">
    <location>
        <begin position="74"/>
        <end position="106"/>
    </location>
</feature>
<name>A0AA35R772_GEOBA</name>
<dbReference type="PROSITE" id="PS51257">
    <property type="entry name" value="PROKAR_LIPOPROTEIN"/>
    <property type="match status" value="1"/>
</dbReference>
<keyword evidence="2" id="KW-0812">Transmembrane</keyword>
<feature type="region of interest" description="Disordered" evidence="1">
    <location>
        <begin position="501"/>
        <end position="537"/>
    </location>
</feature>
<protein>
    <submittedName>
        <fullName evidence="3">Uncharacterized protein</fullName>
    </submittedName>
</protein>
<evidence type="ECO:0000313" key="3">
    <source>
        <dbReference type="EMBL" id="CAI8005794.1"/>
    </source>
</evidence>
<evidence type="ECO:0000256" key="1">
    <source>
        <dbReference type="SAM" id="MobiDB-lite"/>
    </source>
</evidence>
<feature type="compositionally biased region" description="Polar residues" evidence="1">
    <location>
        <begin position="450"/>
        <end position="466"/>
    </location>
</feature>
<evidence type="ECO:0000313" key="4">
    <source>
        <dbReference type="Proteomes" id="UP001174909"/>
    </source>
</evidence>
<feature type="region of interest" description="Disordered" evidence="1">
    <location>
        <begin position="131"/>
        <end position="315"/>
    </location>
</feature>
<reference evidence="3" key="1">
    <citation type="submission" date="2023-03" db="EMBL/GenBank/DDBJ databases">
        <authorList>
            <person name="Steffen K."/>
            <person name="Cardenas P."/>
        </authorList>
    </citation>
    <scope>NUCLEOTIDE SEQUENCE</scope>
</reference>
<accession>A0AA35R772</accession>
<feature type="compositionally biased region" description="Polar residues" evidence="1">
    <location>
        <begin position="300"/>
        <end position="315"/>
    </location>
</feature>
<feature type="compositionally biased region" description="Basic and acidic residues" evidence="1">
    <location>
        <begin position="145"/>
        <end position="175"/>
    </location>
</feature>
<gene>
    <name evidence="3" type="ORF">GBAR_LOCUS4401</name>
</gene>
<keyword evidence="2" id="KW-1133">Transmembrane helix</keyword>
<feature type="compositionally biased region" description="Pro residues" evidence="1">
    <location>
        <begin position="247"/>
        <end position="267"/>
    </location>
</feature>
<dbReference type="EMBL" id="CASHTH010000635">
    <property type="protein sequence ID" value="CAI8005794.1"/>
    <property type="molecule type" value="Genomic_DNA"/>
</dbReference>
<keyword evidence="2" id="KW-0472">Membrane</keyword>
<feature type="compositionally biased region" description="Basic and acidic residues" evidence="1">
    <location>
        <begin position="74"/>
        <end position="91"/>
    </location>
</feature>
<comment type="caution">
    <text evidence="3">The sequence shown here is derived from an EMBL/GenBank/DDBJ whole genome shotgun (WGS) entry which is preliminary data.</text>
</comment>
<sequence length="537" mass="58813">MPPTSRKKMALLEGLDQYSAYYSVICVFGSVVGCVVVPLITQSIEGIILSAIVISLTAKTIHSRSFNFREEPTLVSQDDRRRGAKDASIHDKRTKKKKLQPPSTRLVDSELVRRQRQEELMKLQEQRNIEKQQKFEGKKLKKARKREEKLKQREEEERERERGAQQRREREEKKLQQKQKRVPTGMACLESIDSPSRPPLTPPRERKNSSSSSGSSRSNRSLPRPRPPRMTPRGGFFRASSDSNIPAPSPPLPPHLPTPINDLPPPLDSLDQPKQSSGQQTGHKKQNSAEKEGVSLFPDSCNQVSNNNQTLPRNQPSQVFAVNPLAPSKAVMTTATSLVPAPGTAAVAVAAKAGYNWNEHIYYWSLDQAGLTRPLQYGWDPVAPPHNYSSGPVGSNLQLQVAPTTVLWGSRGAFSAPGSTSTPPTPPSATRSSFGVIGKLSTTTTPPPTDLSSSRQPPKELCSSSKAESDGKKTGNNCGGYSLFSNGGQTIFGESLLNGQVSGRPTVSTETCMSADDCSSNEGASPRKRRFDEWPAL</sequence>
<feature type="compositionally biased region" description="Low complexity" evidence="1">
    <location>
        <begin position="415"/>
        <end position="433"/>
    </location>
</feature>
<feature type="region of interest" description="Disordered" evidence="1">
    <location>
        <begin position="414"/>
        <end position="475"/>
    </location>
</feature>
<keyword evidence="4" id="KW-1185">Reference proteome</keyword>
<feature type="compositionally biased region" description="Polar residues" evidence="1">
    <location>
        <begin position="501"/>
        <end position="523"/>
    </location>
</feature>
<evidence type="ECO:0000256" key="2">
    <source>
        <dbReference type="SAM" id="Phobius"/>
    </source>
</evidence>
<proteinExistence type="predicted"/>
<feature type="compositionally biased region" description="Low complexity" evidence="1">
    <location>
        <begin position="209"/>
        <end position="222"/>
    </location>
</feature>